<dbReference type="AlphaFoldDB" id="A0AAD6NBI1"/>
<dbReference type="Proteomes" id="UP001219568">
    <property type="component" value="Unassembled WGS sequence"/>
</dbReference>
<dbReference type="GO" id="GO:0003677">
    <property type="term" value="F:DNA binding"/>
    <property type="evidence" value="ECO:0007669"/>
    <property type="project" value="UniProtKB-KW"/>
</dbReference>
<reference evidence="8" key="2">
    <citation type="submission" date="2023-01" db="EMBL/GenBank/DDBJ databases">
        <authorList>
            <person name="Petersen C."/>
        </authorList>
    </citation>
    <scope>NUCLEOTIDE SEQUENCE</scope>
    <source>
        <strain evidence="8">IBT 15450</strain>
    </source>
</reference>
<gene>
    <name evidence="8" type="ORF">N7460_006425</name>
</gene>
<proteinExistence type="predicted"/>
<dbReference type="GO" id="GO:0046872">
    <property type="term" value="F:metal ion binding"/>
    <property type="evidence" value="ECO:0007669"/>
    <property type="project" value="UniProtKB-KW"/>
</dbReference>
<keyword evidence="2" id="KW-0805">Transcription regulation</keyword>
<dbReference type="Pfam" id="PF08493">
    <property type="entry name" value="AflR"/>
    <property type="match status" value="1"/>
</dbReference>
<keyword evidence="3" id="KW-0238">DNA-binding</keyword>
<dbReference type="GO" id="GO:0045122">
    <property type="term" value="P:aflatoxin biosynthetic process"/>
    <property type="evidence" value="ECO:0007669"/>
    <property type="project" value="InterPro"/>
</dbReference>
<reference evidence="8" key="1">
    <citation type="journal article" date="2023" name="IMA Fungus">
        <title>Comparative genomic study of the Penicillium genus elucidates a diverse pangenome and 15 lateral gene transfer events.</title>
        <authorList>
            <person name="Petersen C."/>
            <person name="Sorensen T."/>
            <person name="Nielsen M.R."/>
            <person name="Sondergaard T.E."/>
            <person name="Sorensen J.L."/>
            <person name="Fitzpatrick D.A."/>
            <person name="Frisvad J.C."/>
            <person name="Nielsen K.L."/>
        </authorList>
    </citation>
    <scope>NUCLEOTIDE SEQUENCE</scope>
    <source>
        <strain evidence="8">IBT 15450</strain>
    </source>
</reference>
<dbReference type="GO" id="GO:0006355">
    <property type="term" value="P:regulation of DNA-templated transcription"/>
    <property type="evidence" value="ECO:0007669"/>
    <property type="project" value="InterPro"/>
</dbReference>
<keyword evidence="1" id="KW-0479">Metal-binding</keyword>
<accession>A0AAD6NBI1</accession>
<protein>
    <recommendedName>
        <fullName evidence="7">Aflatoxin regulatory protein domain-containing protein</fullName>
    </recommendedName>
</protein>
<comment type="caution">
    <text evidence="8">The sequence shown here is derived from an EMBL/GenBank/DDBJ whole genome shotgun (WGS) entry which is preliminary data.</text>
</comment>
<dbReference type="EMBL" id="JAQJZL010000004">
    <property type="protein sequence ID" value="KAJ6045070.1"/>
    <property type="molecule type" value="Genomic_DNA"/>
</dbReference>
<evidence type="ECO:0000256" key="5">
    <source>
        <dbReference type="ARBA" id="ARBA00023242"/>
    </source>
</evidence>
<evidence type="ECO:0000256" key="2">
    <source>
        <dbReference type="ARBA" id="ARBA00023015"/>
    </source>
</evidence>
<keyword evidence="4" id="KW-0804">Transcription</keyword>
<feature type="region of interest" description="Disordered" evidence="6">
    <location>
        <begin position="122"/>
        <end position="147"/>
    </location>
</feature>
<evidence type="ECO:0000313" key="8">
    <source>
        <dbReference type="EMBL" id="KAJ6045070.1"/>
    </source>
</evidence>
<feature type="compositionally biased region" description="Polar residues" evidence="6">
    <location>
        <begin position="122"/>
        <end position="133"/>
    </location>
</feature>
<sequence length="373" mass="40989">MEVLGPNDDLCFHKEPISFPTPPENNDWDSILAQCQDYDNIPSVEISASDRLYAGSLLDQDLDLNVNINPDLCLDPLLSTSSFPSGTVSDLCSLTTQPNFNGNNGYREPILGCFTLPDHHTNPTAPQSLSTTPFEVPGSELSPLTTPPNPTTPGLCLAQNRPLCIITATQSLRSLHIPQSNCLSRQNGSHCQNEHNSPRMSGSVLKCNKDAGMAVCSMLQCGCALRPQNQLVLAIICSRLISWYRAMIHTCFLNRPNQSEENQPEENFASPEKVVHQPVTIGDHSVDDQTLGWTIQAQVTLGELRHMQRLVETLSVRIRETPNMQPNGNLDFAADTQVPSVELPGPAHDRMVAHMLEEVHAAKADLISAWMKV</sequence>
<evidence type="ECO:0000256" key="4">
    <source>
        <dbReference type="ARBA" id="ARBA00023163"/>
    </source>
</evidence>
<evidence type="ECO:0000259" key="7">
    <source>
        <dbReference type="Pfam" id="PF08493"/>
    </source>
</evidence>
<name>A0AAD6NBI1_PENCN</name>
<evidence type="ECO:0000256" key="6">
    <source>
        <dbReference type="SAM" id="MobiDB-lite"/>
    </source>
</evidence>
<evidence type="ECO:0000256" key="3">
    <source>
        <dbReference type="ARBA" id="ARBA00023125"/>
    </source>
</evidence>
<feature type="domain" description="Aflatoxin regulatory protein" evidence="7">
    <location>
        <begin position="164"/>
        <end position="259"/>
    </location>
</feature>
<dbReference type="InterPro" id="IPR013700">
    <property type="entry name" value="AflR"/>
</dbReference>
<keyword evidence="5" id="KW-0539">Nucleus</keyword>
<organism evidence="8 9">
    <name type="scientific">Penicillium canescens</name>
    <dbReference type="NCBI Taxonomy" id="5083"/>
    <lineage>
        <taxon>Eukaryota</taxon>
        <taxon>Fungi</taxon>
        <taxon>Dikarya</taxon>
        <taxon>Ascomycota</taxon>
        <taxon>Pezizomycotina</taxon>
        <taxon>Eurotiomycetes</taxon>
        <taxon>Eurotiomycetidae</taxon>
        <taxon>Eurotiales</taxon>
        <taxon>Aspergillaceae</taxon>
        <taxon>Penicillium</taxon>
    </lineage>
</organism>
<keyword evidence="9" id="KW-1185">Reference proteome</keyword>
<dbReference type="GO" id="GO:0005634">
    <property type="term" value="C:nucleus"/>
    <property type="evidence" value="ECO:0007669"/>
    <property type="project" value="InterPro"/>
</dbReference>
<evidence type="ECO:0000256" key="1">
    <source>
        <dbReference type="ARBA" id="ARBA00022723"/>
    </source>
</evidence>
<evidence type="ECO:0000313" key="9">
    <source>
        <dbReference type="Proteomes" id="UP001219568"/>
    </source>
</evidence>